<dbReference type="Proteomes" id="UP001291653">
    <property type="component" value="Unassembled WGS sequence"/>
</dbReference>
<reference evidence="3 4" key="1">
    <citation type="submission" date="2022-10" db="EMBL/GenBank/DDBJ databases">
        <title>Draft genome sequence of Streptomyces sp. YSPA8.</title>
        <authorList>
            <person name="Moriuchi R."/>
            <person name="Dohra H."/>
            <person name="Yamamura H."/>
            <person name="Kodani S."/>
        </authorList>
    </citation>
    <scope>NUCLEOTIDE SEQUENCE [LARGE SCALE GENOMIC DNA]</scope>
    <source>
        <strain evidence="3 4">YSPA8</strain>
    </source>
</reference>
<dbReference type="Gene3D" id="3.40.50.10140">
    <property type="entry name" value="Toll/interleukin-1 receptor homology (TIR) domain"/>
    <property type="match status" value="1"/>
</dbReference>
<accession>A0ABQ5NYZ1</accession>
<evidence type="ECO:0000259" key="2">
    <source>
        <dbReference type="Pfam" id="PF13676"/>
    </source>
</evidence>
<dbReference type="RefSeq" id="WP_323447484.1">
    <property type="nucleotide sequence ID" value="NZ_BSBI01000005.1"/>
</dbReference>
<evidence type="ECO:0000313" key="4">
    <source>
        <dbReference type="Proteomes" id="UP001291653"/>
    </source>
</evidence>
<evidence type="ECO:0000256" key="1">
    <source>
        <dbReference type="SAM" id="MobiDB-lite"/>
    </source>
</evidence>
<dbReference type="InterPro" id="IPR035897">
    <property type="entry name" value="Toll_tir_struct_dom_sf"/>
</dbReference>
<proteinExistence type="predicted"/>
<dbReference type="EMBL" id="BSBI01000005">
    <property type="protein sequence ID" value="GLF95420.1"/>
    <property type="molecule type" value="Genomic_DNA"/>
</dbReference>
<dbReference type="InterPro" id="IPR000157">
    <property type="entry name" value="TIR_dom"/>
</dbReference>
<organism evidence="3 4">
    <name type="scientific">Streptomyces yaizuensis</name>
    <dbReference type="NCBI Taxonomy" id="2989713"/>
    <lineage>
        <taxon>Bacteria</taxon>
        <taxon>Bacillati</taxon>
        <taxon>Actinomycetota</taxon>
        <taxon>Actinomycetes</taxon>
        <taxon>Kitasatosporales</taxon>
        <taxon>Streptomycetaceae</taxon>
        <taxon>Streptomyces</taxon>
    </lineage>
</organism>
<sequence>MFISHSAKRDPLTLAVLRRVTGGLAERNFGVRVDMDALRPGEDWCATLYQWLAECDAAVVFFNEAALESFWVRREVNILLWRRALNPRFRVVPVLMGSMTSGRLRDAGFTDVLPVEFAREAPPPAPDPEPEAAPYTETEPETETETESNPEPEPEPEPASDTDPEPDGPWDGAVTADPGGAGEPDCPAAVREAYVERLAGAVLGRFPTRPDLSAVADPMRGWIARIADQLQQTRSDRPLLAAARTLGIREDELPDVRADTGACLLLAHRMLGTVEGAVLKSALMELSAVLSSDQLDRLVTQLLPIWVNGESARHILPPPGGPPSRAVVLNASQQTTAGHFVDRAMCLQLDRYHVGSAGGMPMGEDAAGELTDECVDAVRALLHYPPGVPPERFRPREGVLHCLSVDVSALRPAVVERAVGEVRRRFPWLVVILLTGETVPDERTLRDWRIDGLVVVTPHLAEDEEILGYQLTEDLRELPRRLNGSWR</sequence>
<feature type="region of interest" description="Disordered" evidence="1">
    <location>
        <begin position="118"/>
        <end position="186"/>
    </location>
</feature>
<keyword evidence="4" id="KW-1185">Reference proteome</keyword>
<feature type="domain" description="TIR" evidence="2">
    <location>
        <begin position="2"/>
        <end position="98"/>
    </location>
</feature>
<comment type="caution">
    <text evidence="3">The sequence shown here is derived from an EMBL/GenBank/DDBJ whole genome shotgun (WGS) entry which is preliminary data.</text>
</comment>
<protein>
    <submittedName>
        <fullName evidence="3">Toll/interleukin-1 receptor domain-containing protein</fullName>
    </submittedName>
</protein>
<dbReference type="SUPFAM" id="SSF52200">
    <property type="entry name" value="Toll/Interleukin receptor TIR domain"/>
    <property type="match status" value="1"/>
</dbReference>
<keyword evidence="3" id="KW-0675">Receptor</keyword>
<evidence type="ECO:0000313" key="3">
    <source>
        <dbReference type="EMBL" id="GLF95420.1"/>
    </source>
</evidence>
<gene>
    <name evidence="3" type="ORF">SYYSPA8_14005</name>
</gene>
<feature type="compositionally biased region" description="Acidic residues" evidence="1">
    <location>
        <begin position="138"/>
        <end position="168"/>
    </location>
</feature>
<name>A0ABQ5NYZ1_9ACTN</name>
<dbReference type="Pfam" id="PF13676">
    <property type="entry name" value="TIR_2"/>
    <property type="match status" value="1"/>
</dbReference>